<dbReference type="Proteomes" id="UP000710440">
    <property type="component" value="Unassembled WGS sequence"/>
</dbReference>
<feature type="compositionally biased region" description="Basic and acidic residues" evidence="1">
    <location>
        <begin position="50"/>
        <end position="66"/>
    </location>
</feature>
<dbReference type="EMBL" id="BOPL01000010">
    <property type="protein sequence ID" value="GIK06111.1"/>
    <property type="molecule type" value="Genomic_DNA"/>
</dbReference>
<accession>A0A9P3C6N1</accession>
<reference evidence="2 3" key="1">
    <citation type="submission" date="2021-02" db="EMBL/GenBank/DDBJ databases">
        <title>Pan-genome distribution and transcriptional activeness of fungal secondary metabolism genes in Aspergillus section Fumigati.</title>
        <authorList>
            <person name="Takahashi H."/>
            <person name="Umemura M."/>
            <person name="Ninomiya A."/>
            <person name="Kusuya Y."/>
            <person name="Urayama S."/>
            <person name="Shimizu M."/>
            <person name="Watanabe A."/>
            <person name="Kamei K."/>
            <person name="Yaguchi T."/>
            <person name="Hagiwara D."/>
        </authorList>
    </citation>
    <scope>NUCLEOTIDE SEQUENCE [LARGE SCALE GENOMIC DNA]</scope>
    <source>
        <strain evidence="2 3">IFM 47045</strain>
    </source>
</reference>
<evidence type="ECO:0000313" key="3">
    <source>
        <dbReference type="Proteomes" id="UP000710440"/>
    </source>
</evidence>
<protein>
    <submittedName>
        <fullName evidence="2">Uncharacterized protein</fullName>
    </submittedName>
</protein>
<dbReference type="OrthoDB" id="4340785at2759"/>
<evidence type="ECO:0000313" key="2">
    <source>
        <dbReference type="EMBL" id="GIK06111.1"/>
    </source>
</evidence>
<dbReference type="AlphaFoldDB" id="A0A9P3C6N1"/>
<dbReference type="RefSeq" id="XP_043129297.1">
    <property type="nucleotide sequence ID" value="XM_043273362.1"/>
</dbReference>
<name>A0A9P3C6N1_ASPVI</name>
<proteinExistence type="predicted"/>
<feature type="compositionally biased region" description="Basic and acidic residues" evidence="1">
    <location>
        <begin position="25"/>
        <end position="35"/>
    </location>
</feature>
<feature type="region of interest" description="Disordered" evidence="1">
    <location>
        <begin position="1"/>
        <end position="84"/>
    </location>
</feature>
<comment type="caution">
    <text evidence="2">The sequence shown here is derived from an EMBL/GenBank/DDBJ whole genome shotgun (WGS) entry which is preliminary data.</text>
</comment>
<keyword evidence="3" id="KW-1185">Reference proteome</keyword>
<dbReference type="GeneID" id="66929736"/>
<feature type="compositionally biased region" description="Polar residues" evidence="1">
    <location>
        <begin position="74"/>
        <end position="84"/>
    </location>
</feature>
<gene>
    <name evidence="2" type="ORF">Aspvir_001754</name>
</gene>
<organism evidence="2 3">
    <name type="scientific">Aspergillus viridinutans</name>
    <dbReference type="NCBI Taxonomy" id="75553"/>
    <lineage>
        <taxon>Eukaryota</taxon>
        <taxon>Fungi</taxon>
        <taxon>Dikarya</taxon>
        <taxon>Ascomycota</taxon>
        <taxon>Pezizomycotina</taxon>
        <taxon>Eurotiomycetes</taxon>
        <taxon>Eurotiomycetidae</taxon>
        <taxon>Eurotiales</taxon>
        <taxon>Aspergillaceae</taxon>
        <taxon>Aspergillus</taxon>
        <taxon>Aspergillus subgen. Fumigati</taxon>
    </lineage>
</organism>
<sequence>MSDSKQAARDQTAYQLNIPASTADALKEQGEDSAKRRGKTFGPTELRFPNPKEENSMHNAGEESLNRRKHVTENIANSYRNSSS</sequence>
<evidence type="ECO:0000256" key="1">
    <source>
        <dbReference type="SAM" id="MobiDB-lite"/>
    </source>
</evidence>